<sequence length="368" mass="41164">MAEAPKPSQAKPSQAKPSQAKPSQAKPSQASGQASGQARARIICLHSRRTEHQHRHLPNMYTRPPIRAIIAASLCLSAALIVISPASAAEKKGEWLRTEKSCEFSSWNAMPVPDEKIEWTGACKDDVAHGTGKLQWYRDGNPTSYEQGQCANGKWHGRVVSYINDHVRYEGNFAYGRRIGLTRQIYDKVILEGLKTQSPYKEWIAQGYWEKDEFVLPMLYSRFQDRRICPKAEQDKDQCQSQASAFIAAEEAAMTTINQLGRCLNQAEALAQVYADFKPDKKMLNYYGNAYNKISAVAVKRGFGEHMEAAQVDTQPAMFDDVQRALGPRLDALRQQDEDDGAARRAQAKASIKALAPYFKKNCSVFAK</sequence>
<dbReference type="Gene3D" id="2.20.110.10">
    <property type="entry name" value="Histone H3 K4-specific methyltransferase SET7/9 N-terminal domain"/>
    <property type="match status" value="1"/>
</dbReference>
<dbReference type="Proteomes" id="UP000185911">
    <property type="component" value="Unassembled WGS sequence"/>
</dbReference>
<dbReference type="SUPFAM" id="SSF82185">
    <property type="entry name" value="Histone H3 K4-specific methyltransferase SET7/9 N-terminal domain"/>
    <property type="match status" value="1"/>
</dbReference>
<protein>
    <submittedName>
        <fullName evidence="2">Uncharacterized protein</fullName>
    </submittedName>
</protein>
<organism evidence="2 3">
    <name type="scientific">Rhodoferax antarcticus ANT.BR</name>
    <dbReference type="NCBI Taxonomy" id="1111071"/>
    <lineage>
        <taxon>Bacteria</taxon>
        <taxon>Pseudomonadati</taxon>
        <taxon>Pseudomonadota</taxon>
        <taxon>Betaproteobacteria</taxon>
        <taxon>Burkholderiales</taxon>
        <taxon>Comamonadaceae</taxon>
        <taxon>Rhodoferax</taxon>
    </lineage>
</organism>
<accession>A0A1Q8YDG0</accession>
<keyword evidence="3" id="KW-1185">Reference proteome</keyword>
<gene>
    <name evidence="2" type="ORF">BLL52_2255</name>
</gene>
<dbReference type="AlphaFoldDB" id="A0A1Q8YDG0"/>
<reference evidence="2 3" key="1">
    <citation type="submission" date="2017-01" db="EMBL/GenBank/DDBJ databases">
        <title>Genome sequence of Rhodoferax antarcticus ANT.BR, a psychrophilic purple nonsulfur bacterium from an Antarctic microbial mat.</title>
        <authorList>
            <person name="Baker J."/>
            <person name="Riester C."/>
            <person name="Skinner B."/>
            <person name="Newell A."/>
            <person name="Swingley W."/>
            <person name="Madigan M."/>
            <person name="Jung D."/>
            <person name="Asao M."/>
            <person name="Chen M."/>
            <person name="Loughlin P."/>
            <person name="Pan H."/>
            <person name="Lin S."/>
            <person name="Li N."/>
            <person name="Shaw J."/>
            <person name="Prado M."/>
            <person name="Sherman C."/>
            <person name="Li X."/>
            <person name="Tang J."/>
            <person name="Blankenship R."/>
            <person name="Zhao T."/>
            <person name="Touchman J."/>
            <person name="Sattley M."/>
        </authorList>
    </citation>
    <scope>NUCLEOTIDE SEQUENCE [LARGE SCALE GENOMIC DNA]</scope>
    <source>
        <strain evidence="2 3">ANT.BR</strain>
    </source>
</reference>
<feature type="compositionally biased region" description="Low complexity" evidence="1">
    <location>
        <begin position="22"/>
        <end position="38"/>
    </location>
</feature>
<proteinExistence type="predicted"/>
<dbReference type="EMBL" id="MSYM01000013">
    <property type="protein sequence ID" value="OLP06025.1"/>
    <property type="molecule type" value="Genomic_DNA"/>
</dbReference>
<feature type="compositionally biased region" description="Polar residues" evidence="1">
    <location>
        <begin position="10"/>
        <end position="21"/>
    </location>
</feature>
<evidence type="ECO:0000313" key="2">
    <source>
        <dbReference type="EMBL" id="OLP06025.1"/>
    </source>
</evidence>
<evidence type="ECO:0000313" key="3">
    <source>
        <dbReference type="Proteomes" id="UP000185911"/>
    </source>
</evidence>
<comment type="caution">
    <text evidence="2">The sequence shown here is derived from an EMBL/GenBank/DDBJ whole genome shotgun (WGS) entry which is preliminary data.</text>
</comment>
<evidence type="ECO:0000256" key="1">
    <source>
        <dbReference type="SAM" id="MobiDB-lite"/>
    </source>
</evidence>
<name>A0A1Q8YDG0_9BURK</name>
<feature type="region of interest" description="Disordered" evidence="1">
    <location>
        <begin position="1"/>
        <end position="38"/>
    </location>
</feature>
<dbReference type="STRING" id="81479.RA876_05505"/>